<organism evidence="6 7">
    <name type="scientific">Sporosarcina soli</name>
    <dbReference type="NCBI Taxonomy" id="334736"/>
    <lineage>
        <taxon>Bacteria</taxon>
        <taxon>Bacillati</taxon>
        <taxon>Bacillota</taxon>
        <taxon>Bacilli</taxon>
        <taxon>Bacillales</taxon>
        <taxon>Caryophanaceae</taxon>
        <taxon>Sporosarcina</taxon>
    </lineage>
</organism>
<gene>
    <name evidence="6" type="primary">fliS</name>
    <name evidence="6" type="ORF">ACFPRA_07720</name>
</gene>
<dbReference type="InterPro" id="IPR003713">
    <property type="entry name" value="FliS"/>
</dbReference>
<keyword evidence="7" id="KW-1185">Reference proteome</keyword>
<evidence type="ECO:0000256" key="4">
    <source>
        <dbReference type="ARBA" id="ARBA00022795"/>
    </source>
</evidence>
<dbReference type="Proteomes" id="UP001596109">
    <property type="component" value="Unassembled WGS sequence"/>
</dbReference>
<keyword evidence="4" id="KW-1005">Bacterial flagellum biogenesis</keyword>
<name>A0ABW0TH55_9BACL</name>
<proteinExistence type="inferred from homology"/>
<dbReference type="Gene3D" id="1.20.120.340">
    <property type="entry name" value="Flagellar protein FliS"/>
    <property type="match status" value="1"/>
</dbReference>
<comment type="caution">
    <text evidence="6">The sequence shown here is derived from an EMBL/GenBank/DDBJ whole genome shotgun (WGS) entry which is preliminary data.</text>
</comment>
<dbReference type="SUPFAM" id="SSF101116">
    <property type="entry name" value="Flagellar export chaperone FliS"/>
    <property type="match status" value="1"/>
</dbReference>
<dbReference type="EMBL" id="JBHSNO010000005">
    <property type="protein sequence ID" value="MFC5588769.1"/>
    <property type="molecule type" value="Genomic_DNA"/>
</dbReference>
<protein>
    <submittedName>
        <fullName evidence="6">Flagellar export chaperone FliS</fullName>
    </submittedName>
</protein>
<keyword evidence="6" id="KW-0969">Cilium</keyword>
<evidence type="ECO:0000313" key="7">
    <source>
        <dbReference type="Proteomes" id="UP001596109"/>
    </source>
</evidence>
<evidence type="ECO:0000313" key="6">
    <source>
        <dbReference type="EMBL" id="MFC5588769.1"/>
    </source>
</evidence>
<comment type="similarity">
    <text evidence="2">Belongs to the FliS family.</text>
</comment>
<dbReference type="PANTHER" id="PTHR34773:SF1">
    <property type="entry name" value="FLAGELLAR SECRETION CHAPERONE FLIS"/>
    <property type="match status" value="1"/>
</dbReference>
<keyword evidence="6" id="KW-0282">Flagellum</keyword>
<dbReference type="RefSeq" id="WP_381432344.1">
    <property type="nucleotide sequence ID" value="NZ_JBHSNO010000005.1"/>
</dbReference>
<accession>A0ABW0TH55</accession>
<dbReference type="Pfam" id="PF02561">
    <property type="entry name" value="FliS"/>
    <property type="match status" value="1"/>
</dbReference>
<comment type="subcellular location">
    <subcellularLocation>
        <location evidence="1">Cytoplasm</location>
        <location evidence="1">Cytosol</location>
    </subcellularLocation>
</comment>
<evidence type="ECO:0000256" key="1">
    <source>
        <dbReference type="ARBA" id="ARBA00004514"/>
    </source>
</evidence>
<evidence type="ECO:0000256" key="2">
    <source>
        <dbReference type="ARBA" id="ARBA00008787"/>
    </source>
</evidence>
<evidence type="ECO:0000256" key="3">
    <source>
        <dbReference type="ARBA" id="ARBA00022490"/>
    </source>
</evidence>
<dbReference type="InterPro" id="IPR036584">
    <property type="entry name" value="FliS_sf"/>
</dbReference>
<keyword evidence="3" id="KW-0963">Cytoplasm</keyword>
<reference evidence="7" key="1">
    <citation type="journal article" date="2019" name="Int. J. Syst. Evol. Microbiol.">
        <title>The Global Catalogue of Microorganisms (GCM) 10K type strain sequencing project: providing services to taxonomists for standard genome sequencing and annotation.</title>
        <authorList>
            <consortium name="The Broad Institute Genomics Platform"/>
            <consortium name="The Broad Institute Genome Sequencing Center for Infectious Disease"/>
            <person name="Wu L."/>
            <person name="Ma J."/>
        </authorList>
    </citation>
    <scope>NUCLEOTIDE SEQUENCE [LARGE SCALE GENOMIC DNA]</scope>
    <source>
        <strain evidence="7">CGMCC 4.1434</strain>
    </source>
</reference>
<keyword evidence="5" id="KW-0143">Chaperone</keyword>
<evidence type="ECO:0000256" key="5">
    <source>
        <dbReference type="ARBA" id="ARBA00023186"/>
    </source>
</evidence>
<dbReference type="PANTHER" id="PTHR34773">
    <property type="entry name" value="FLAGELLAR SECRETION CHAPERONE FLIS"/>
    <property type="match status" value="1"/>
</dbReference>
<keyword evidence="6" id="KW-0966">Cell projection</keyword>
<sequence length="135" mass="15795">MKKVDIHRAARRYKENDYTTLSSIEYVLRLIDECQHHVEFCQTAISADDRDALYESSAKAQQLLFELMATVNGRTLEGGRLTTFYIYLNQRLVEARLQKKSVPLQEVTGHLKEMKNAWEIARQKSRQQNFQSGWV</sequence>